<protein>
    <submittedName>
        <fullName evidence="1">Uncharacterized protein</fullName>
    </submittedName>
</protein>
<comment type="caution">
    <text evidence="1">The sequence shown here is derived from an EMBL/GenBank/DDBJ whole genome shotgun (WGS) entry which is preliminary data.</text>
</comment>
<evidence type="ECO:0000313" key="1">
    <source>
        <dbReference type="EMBL" id="MFC0589652.1"/>
    </source>
</evidence>
<gene>
    <name evidence="1" type="ORF">ACFFF7_09530</name>
</gene>
<keyword evidence="2" id="KW-1185">Reference proteome</keyword>
<reference evidence="1 2" key="1">
    <citation type="submission" date="2024-09" db="EMBL/GenBank/DDBJ databases">
        <authorList>
            <person name="Sun Q."/>
            <person name="Mori K."/>
        </authorList>
    </citation>
    <scope>NUCLEOTIDE SEQUENCE [LARGE SCALE GENOMIC DNA]</scope>
    <source>
        <strain evidence="1 2">NCAIM B.02537</strain>
    </source>
</reference>
<proteinExistence type="predicted"/>
<dbReference type="RefSeq" id="WP_379481123.1">
    <property type="nucleotide sequence ID" value="NZ_JBHLTL010000005.1"/>
</dbReference>
<dbReference type="EMBL" id="JBHLTL010000005">
    <property type="protein sequence ID" value="MFC0589652.1"/>
    <property type="molecule type" value="Genomic_DNA"/>
</dbReference>
<sequence length="206" mass="22983">MRRTLTRRQRREPLVWVHPMEKKLSNNSVCQAGLLVGLIERAARRAYEVLRLPSGILIAKRVEDDGLSRIERLELSPQADDQLLALAFRRAGRLDGTELREDLIQVFESGLSSFTVEAQRRTVMADLPGSGLPIAAAARAVDALVEAENLSGMRDQSAFFRAYANLYADLWCDPRIGAPISVRRIMVTMVTRLHQLACGEASLEGR</sequence>
<accession>A0ABV6PII9</accession>
<dbReference type="Proteomes" id="UP001589943">
    <property type="component" value="Unassembled WGS sequence"/>
</dbReference>
<organism evidence="1 2">
    <name type="scientific">Novosphingobium aquiterrae</name>
    <dbReference type="NCBI Taxonomy" id="624388"/>
    <lineage>
        <taxon>Bacteria</taxon>
        <taxon>Pseudomonadati</taxon>
        <taxon>Pseudomonadota</taxon>
        <taxon>Alphaproteobacteria</taxon>
        <taxon>Sphingomonadales</taxon>
        <taxon>Sphingomonadaceae</taxon>
        <taxon>Novosphingobium</taxon>
    </lineage>
</organism>
<evidence type="ECO:0000313" key="2">
    <source>
        <dbReference type="Proteomes" id="UP001589943"/>
    </source>
</evidence>
<name>A0ABV6PII9_9SPHN</name>